<proteinExistence type="predicted"/>
<organism evidence="2">
    <name type="scientific">mine drainage metagenome</name>
    <dbReference type="NCBI Taxonomy" id="410659"/>
    <lineage>
        <taxon>unclassified sequences</taxon>
        <taxon>metagenomes</taxon>
        <taxon>ecological metagenomes</taxon>
    </lineage>
</organism>
<reference evidence="2" key="1">
    <citation type="submission" date="2016-10" db="EMBL/GenBank/DDBJ databases">
        <title>Sequence of Gallionella enrichment culture.</title>
        <authorList>
            <person name="Poehlein A."/>
            <person name="Muehling M."/>
            <person name="Daniel R."/>
        </authorList>
    </citation>
    <scope>NUCLEOTIDE SEQUENCE</scope>
</reference>
<feature type="region of interest" description="Disordered" evidence="1">
    <location>
        <begin position="91"/>
        <end position="110"/>
    </location>
</feature>
<comment type="caution">
    <text evidence="2">The sequence shown here is derived from an EMBL/GenBank/DDBJ whole genome shotgun (WGS) entry which is preliminary data.</text>
</comment>
<feature type="compositionally biased region" description="Acidic residues" evidence="1">
    <location>
        <begin position="98"/>
        <end position="110"/>
    </location>
</feature>
<evidence type="ECO:0000313" key="2">
    <source>
        <dbReference type="EMBL" id="OIQ89609.1"/>
    </source>
</evidence>
<gene>
    <name evidence="2" type="ORF">GALL_284960</name>
</gene>
<dbReference type="EMBL" id="MLJW01000323">
    <property type="protein sequence ID" value="OIQ89609.1"/>
    <property type="molecule type" value="Genomic_DNA"/>
</dbReference>
<accession>A0A1J5R0W9</accession>
<sequence>MSSTDSNIAILDRALAVSALLVEVQYAFRAQTAITRLHDERLKALAFEEALYRISERLNPMSRWATLTPEQKEDFEAGLAVHAQVLSGAGVYASGGSDMEDDMEDEMEEE</sequence>
<evidence type="ECO:0000256" key="1">
    <source>
        <dbReference type="SAM" id="MobiDB-lite"/>
    </source>
</evidence>
<name>A0A1J5R0W9_9ZZZZ</name>
<protein>
    <submittedName>
        <fullName evidence="2">Uncharacterized protein</fullName>
    </submittedName>
</protein>
<dbReference type="AlphaFoldDB" id="A0A1J5R0W9"/>